<organism evidence="2">
    <name type="scientific">Aedes aegypti</name>
    <name type="common">Yellowfever mosquito</name>
    <name type="synonym">Culex aegypti</name>
    <dbReference type="NCBI Taxonomy" id="7159"/>
    <lineage>
        <taxon>Eukaryota</taxon>
        <taxon>Metazoa</taxon>
        <taxon>Ecdysozoa</taxon>
        <taxon>Arthropoda</taxon>
        <taxon>Hexapoda</taxon>
        <taxon>Insecta</taxon>
        <taxon>Pterygota</taxon>
        <taxon>Neoptera</taxon>
        <taxon>Endopterygota</taxon>
        <taxon>Diptera</taxon>
        <taxon>Nematocera</taxon>
        <taxon>Culicoidea</taxon>
        <taxon>Culicidae</taxon>
        <taxon>Culicinae</taxon>
        <taxon>Aedini</taxon>
        <taxon>Aedes</taxon>
        <taxon>Stegomyia</taxon>
    </lineage>
</organism>
<evidence type="ECO:0000256" key="1">
    <source>
        <dbReference type="SAM" id="MobiDB-lite"/>
    </source>
</evidence>
<dbReference type="GO" id="GO:0016874">
    <property type="term" value="F:ligase activity"/>
    <property type="evidence" value="ECO:0007669"/>
    <property type="project" value="UniProtKB-KW"/>
</dbReference>
<accession>A0A0P6J468</accession>
<dbReference type="EMBL" id="GDUN01001030">
    <property type="protein sequence ID" value="JAN94889.1"/>
    <property type="molecule type" value="mRNA"/>
</dbReference>
<feature type="compositionally biased region" description="Basic and acidic residues" evidence="1">
    <location>
        <begin position="207"/>
        <end position="222"/>
    </location>
</feature>
<feature type="region of interest" description="Disordered" evidence="1">
    <location>
        <begin position="153"/>
        <end position="222"/>
    </location>
</feature>
<sequence length="277" mass="29762">MFVPSIHPIHRQPACATGPRSVLKPFPPSVGSHPASEKPPDVTGIPPPVPKPPDVTGIPPPVPKSFRLPIEINAVQIFLLPAGILPVCKLVLSSTEILAIFKPILMPAGIPPMIKPQKMSEMYPAKHPCPVPTGIHPVSKWLRCSTTIPPIARPIPTTAGIHPAKKPTPMPTGKRPVLSEAPNQRSTKKMIPPVKPTGGSKQPHTKSRPEKPPDEAPMRRRASEAIPECVSRTHPPEDVHQVVSKLSICGVCLIPILAQSGFPSPPLNSPTQNRYCS</sequence>
<name>A0A0P6J468_AEDAE</name>
<protein>
    <submittedName>
        <fullName evidence="2">Putative ubiquitin ligase e3 alpha</fullName>
    </submittedName>
</protein>
<proteinExistence type="evidence at transcript level"/>
<feature type="region of interest" description="Disordered" evidence="1">
    <location>
        <begin position="13"/>
        <end position="49"/>
    </location>
</feature>
<evidence type="ECO:0000313" key="2">
    <source>
        <dbReference type="EMBL" id="JAN94889.1"/>
    </source>
</evidence>
<dbReference type="PRINTS" id="PR01217">
    <property type="entry name" value="PRICHEXTENSN"/>
</dbReference>
<keyword evidence="2" id="KW-0436">Ligase</keyword>
<reference evidence="2" key="1">
    <citation type="journal article" date="2016" name="PLoS ONE">
        <title>A Deep Insight into the Sialome of Male and Female Aedes aegypti Mosquitoes.</title>
        <authorList>
            <person name="Ribeiro J.M."/>
            <person name="Martin-Martin I."/>
            <person name="Arca B."/>
            <person name="Calvo E."/>
        </authorList>
    </citation>
    <scope>NUCLEOTIDE SEQUENCE</scope>
    <source>
        <strain evidence="2">Liverpool</strain>
        <tissue evidence="2">Salivary glands</tissue>
    </source>
</reference>
<dbReference type="AlphaFoldDB" id="A0A0P6J468"/>